<sequence>KKKKLWNIQVGDLNTEEEETILRTMDSDKSSILTTKALTKIEDTVSTLKKGSNNNNNNDNNNSNSDRSKTTIKVRRSQDSNVSASNYAVVLLSLPNTRTHVFKMQASDTLWGLYGQVLRSFPEFAQKNIFFILQDGRKMQEQNFSHTLQNCACVPYGTIQLSFS</sequence>
<dbReference type="AlphaFoldDB" id="X6LGY6"/>
<evidence type="ECO:0000256" key="1">
    <source>
        <dbReference type="SAM" id="MobiDB-lite"/>
    </source>
</evidence>
<proteinExistence type="predicted"/>
<feature type="compositionally biased region" description="Low complexity" evidence="1">
    <location>
        <begin position="52"/>
        <end position="65"/>
    </location>
</feature>
<accession>X6LGY6</accession>
<protein>
    <recommendedName>
        <fullName evidence="4">UBX domain-containing protein</fullName>
    </recommendedName>
</protein>
<feature type="region of interest" description="Disordered" evidence="1">
    <location>
        <begin position="47"/>
        <end position="78"/>
    </location>
</feature>
<dbReference type="EMBL" id="ASPP01040418">
    <property type="protein sequence ID" value="ETO00646.1"/>
    <property type="molecule type" value="Genomic_DNA"/>
</dbReference>
<dbReference type="Proteomes" id="UP000023152">
    <property type="component" value="Unassembled WGS sequence"/>
</dbReference>
<gene>
    <name evidence="2" type="ORF">RFI_36794</name>
</gene>
<feature type="non-terminal residue" evidence="2">
    <location>
        <position position="1"/>
    </location>
</feature>
<comment type="caution">
    <text evidence="2">The sequence shown here is derived from an EMBL/GenBank/DDBJ whole genome shotgun (WGS) entry which is preliminary data.</text>
</comment>
<organism evidence="2 3">
    <name type="scientific">Reticulomyxa filosa</name>
    <dbReference type="NCBI Taxonomy" id="46433"/>
    <lineage>
        <taxon>Eukaryota</taxon>
        <taxon>Sar</taxon>
        <taxon>Rhizaria</taxon>
        <taxon>Retaria</taxon>
        <taxon>Foraminifera</taxon>
        <taxon>Monothalamids</taxon>
        <taxon>Reticulomyxidae</taxon>
        <taxon>Reticulomyxa</taxon>
    </lineage>
</organism>
<keyword evidence="3" id="KW-1185">Reference proteome</keyword>
<evidence type="ECO:0000313" key="2">
    <source>
        <dbReference type="EMBL" id="ETO00646.1"/>
    </source>
</evidence>
<evidence type="ECO:0008006" key="4">
    <source>
        <dbReference type="Google" id="ProtNLM"/>
    </source>
</evidence>
<name>X6LGY6_RETFI</name>
<reference evidence="2 3" key="1">
    <citation type="journal article" date="2013" name="Curr. Biol.">
        <title>The Genome of the Foraminiferan Reticulomyxa filosa.</title>
        <authorList>
            <person name="Glockner G."/>
            <person name="Hulsmann N."/>
            <person name="Schleicher M."/>
            <person name="Noegel A.A."/>
            <person name="Eichinger L."/>
            <person name="Gallinger C."/>
            <person name="Pawlowski J."/>
            <person name="Sierra R."/>
            <person name="Euteneuer U."/>
            <person name="Pillet L."/>
            <person name="Moustafa A."/>
            <person name="Platzer M."/>
            <person name="Groth M."/>
            <person name="Szafranski K."/>
            <person name="Schliwa M."/>
        </authorList>
    </citation>
    <scope>NUCLEOTIDE SEQUENCE [LARGE SCALE GENOMIC DNA]</scope>
</reference>
<evidence type="ECO:0000313" key="3">
    <source>
        <dbReference type="Proteomes" id="UP000023152"/>
    </source>
</evidence>